<feature type="region of interest" description="Disordered" evidence="1">
    <location>
        <begin position="847"/>
        <end position="928"/>
    </location>
</feature>
<evidence type="ECO:0000313" key="4">
    <source>
        <dbReference type="Proteomes" id="UP001152888"/>
    </source>
</evidence>
<organism evidence="3 4">
    <name type="scientific">Acanthoscelides obtectus</name>
    <name type="common">Bean weevil</name>
    <name type="synonym">Bruchus obtectus</name>
    <dbReference type="NCBI Taxonomy" id="200917"/>
    <lineage>
        <taxon>Eukaryota</taxon>
        <taxon>Metazoa</taxon>
        <taxon>Ecdysozoa</taxon>
        <taxon>Arthropoda</taxon>
        <taxon>Hexapoda</taxon>
        <taxon>Insecta</taxon>
        <taxon>Pterygota</taxon>
        <taxon>Neoptera</taxon>
        <taxon>Endopterygota</taxon>
        <taxon>Coleoptera</taxon>
        <taxon>Polyphaga</taxon>
        <taxon>Cucujiformia</taxon>
        <taxon>Chrysomeloidea</taxon>
        <taxon>Chrysomelidae</taxon>
        <taxon>Bruchinae</taxon>
        <taxon>Bruchini</taxon>
        <taxon>Acanthoscelides</taxon>
    </lineage>
</organism>
<feature type="compositionally biased region" description="Low complexity" evidence="1">
    <location>
        <begin position="909"/>
        <end position="920"/>
    </location>
</feature>
<feature type="compositionally biased region" description="Pro residues" evidence="1">
    <location>
        <begin position="288"/>
        <end position="343"/>
    </location>
</feature>
<feature type="region of interest" description="Disordered" evidence="1">
    <location>
        <begin position="202"/>
        <end position="389"/>
    </location>
</feature>
<feature type="signal peptide" evidence="2">
    <location>
        <begin position="1"/>
        <end position="27"/>
    </location>
</feature>
<feature type="compositionally biased region" description="Polar residues" evidence="1">
    <location>
        <begin position="876"/>
        <end position="895"/>
    </location>
</feature>
<name>A0A9P0MIP3_ACAOB</name>
<dbReference type="PRINTS" id="PR01217">
    <property type="entry name" value="PRICHEXTENSN"/>
</dbReference>
<sequence>MELCDPNRDPRKVGLLLLLWCISCSHSEDAPEKAQDKNNQSTNKTVLQKSEPYQKEEPSFMSRITSWIFPNAAEDRNDLVPAAGGFGGQQYLPPPPNHGYPDKDCNPCNLEPWVPIVSQGSHKTVINFVPPSDYPSQISSSLDSLQPPGGGYKLPAQLYGPPPPQFKPKQPVAVDLGIVDYMVPPPLKFGIPMQLYGPPQAYGPPKPEYGPPKPQYGPPKPQYGTPKPQYGPPKPQYGPPKPQYGPPPAPPKPQYGPPPKQQYGPPPRPQYGPPQPHFEPATQLNYAPPKPQYGPPPELQYGPPPKPQYGPPPQPQYGPPPRPPKPQYGPPRPNYGPPKPSYGPPLQTNFAPPPPNDYGPPPRPQYGPPPQPQPDYGAPIGHNDLSPPPINHNVNIPTTHLQPVQGGDIPPAQPEIEDHTSFGIPEWPSDSYGAPVTGDNLEYTGNADALPLGSGDTNSEVLDRPIALPNLSSRPVVPIYNSRDFKQGGFFSKISHRPDNDNGVEIQKSVNVADFVASIEHPINVVQSPIVEVSVKEERGIDDEYQESTNTNIREDNKNSYNGGPPVNGLSENRGENIKDIIQQKGDQVKLSEHPIVVDDIHTAASDRVNRTVENSTTPVKRTNEKYLAVASLDGNSIEPQKPNNDDIDINAEFIKKLLIEQGIVQNPTQQVLEIQKVSQTQRTTNANNTFTPPTIDYGKWEPSVDKSSIPTSMTPPPANVKSTWLHPVQTINDAKPLQIIVPYIKNRNNNQYKPDWSLKDNPKLPPQHKEVYTTLVPVYTPPVSTEESVWSKFIESFQLPKTKKFQAAGFEKPTTGIYNVKDLFPNDKLPYEVISLQKNIDKWTHQTFSNSPNTGSHTTDPLQTSKTIPDDYLTTARSPNFDHQSAESSKSEVVSQDEDIASNVILDTETTTAQTTTSTKKIKTETTNSQWDNARVTMSPQTKEKVYVVTPQAYSLLVPTSTPATAWSMAPKVENGTVNNATYDTHKFTIRVEAPSKDGRNLKNSAVKVVYSEWPHVNMKWYSEHVRESQYLLQIVKCRNTECCRPRGGLFRLLDNRFLPPPVKVKQTVDDLVLDEGGQFLNLPVNLAPRLSASLKDFLQMPYDYFCPTVKLRLSSRICKTCGLCHASVKSLNRDIENIHKKVNTHTDRKVRPVRVAARRANELMCDSKIR</sequence>
<feature type="compositionally biased region" description="Polar residues" evidence="1">
    <location>
        <begin position="847"/>
        <end position="868"/>
    </location>
</feature>
<dbReference type="AlphaFoldDB" id="A0A9P0MIP3"/>
<gene>
    <name evidence="3" type="ORF">ACAOBT_LOCUS34399</name>
</gene>
<feature type="compositionally biased region" description="Polar residues" evidence="1">
    <location>
        <begin position="37"/>
        <end position="48"/>
    </location>
</feature>
<dbReference type="EMBL" id="CAKOFQ010008572">
    <property type="protein sequence ID" value="CAH2014928.1"/>
    <property type="molecule type" value="Genomic_DNA"/>
</dbReference>
<keyword evidence="4" id="KW-1185">Reference proteome</keyword>
<dbReference type="OrthoDB" id="6630523at2759"/>
<keyword evidence="2" id="KW-0732">Signal</keyword>
<evidence type="ECO:0000256" key="1">
    <source>
        <dbReference type="SAM" id="MobiDB-lite"/>
    </source>
</evidence>
<dbReference type="Proteomes" id="UP001152888">
    <property type="component" value="Unassembled WGS sequence"/>
</dbReference>
<dbReference type="PANTHER" id="PTHR46954">
    <property type="entry name" value="C2H2-TYPE DOMAIN-CONTAINING PROTEIN"/>
    <property type="match status" value="1"/>
</dbReference>
<protein>
    <submittedName>
        <fullName evidence="3">Uncharacterized protein</fullName>
    </submittedName>
</protein>
<feature type="region of interest" description="Disordered" evidence="1">
    <location>
        <begin position="549"/>
        <end position="573"/>
    </location>
</feature>
<comment type="caution">
    <text evidence="3">The sequence shown here is derived from an EMBL/GenBank/DDBJ whole genome shotgun (WGS) entry which is preliminary data.</text>
</comment>
<evidence type="ECO:0000256" key="2">
    <source>
        <dbReference type="SAM" id="SignalP"/>
    </source>
</evidence>
<feature type="compositionally biased region" description="Pro residues" evidence="1">
    <location>
        <begin position="351"/>
        <end position="373"/>
    </location>
</feature>
<feature type="compositionally biased region" description="Pro residues" evidence="1">
    <location>
        <begin position="202"/>
        <end position="221"/>
    </location>
</feature>
<reference evidence="3" key="1">
    <citation type="submission" date="2022-03" db="EMBL/GenBank/DDBJ databases">
        <authorList>
            <person name="Sayadi A."/>
        </authorList>
    </citation>
    <scope>NUCLEOTIDE SEQUENCE</scope>
</reference>
<feature type="chain" id="PRO_5040481047" evidence="2">
    <location>
        <begin position="28"/>
        <end position="1172"/>
    </location>
</feature>
<feature type="compositionally biased region" description="Pro residues" evidence="1">
    <location>
        <begin position="229"/>
        <end position="277"/>
    </location>
</feature>
<accession>A0A9P0MIP3</accession>
<evidence type="ECO:0000313" key="3">
    <source>
        <dbReference type="EMBL" id="CAH2014928.1"/>
    </source>
</evidence>
<dbReference type="PANTHER" id="PTHR46954:SF1">
    <property type="entry name" value="C2H2-TYPE DOMAIN-CONTAINING PROTEIN"/>
    <property type="match status" value="1"/>
</dbReference>
<proteinExistence type="predicted"/>
<feature type="region of interest" description="Disordered" evidence="1">
    <location>
        <begin position="29"/>
        <end position="58"/>
    </location>
</feature>